<dbReference type="RefSeq" id="WP_195692160.1">
    <property type="nucleotide sequence ID" value="NZ_CP064760.1"/>
</dbReference>
<accession>A0A7S8MVK8</accession>
<dbReference type="Proteomes" id="UP000594480">
    <property type="component" value="Chromosome"/>
</dbReference>
<dbReference type="AlphaFoldDB" id="A0A7S8MVK8"/>
<dbReference type="EMBL" id="CP064760">
    <property type="protein sequence ID" value="QPE04069.1"/>
    <property type="molecule type" value="Genomic_DNA"/>
</dbReference>
<evidence type="ECO:0000313" key="2">
    <source>
        <dbReference type="Proteomes" id="UP000594480"/>
    </source>
</evidence>
<keyword evidence="2" id="KW-1185">Reference proteome</keyword>
<gene>
    <name evidence="1" type="ORF">IT882_12740</name>
</gene>
<evidence type="ECO:0000313" key="1">
    <source>
        <dbReference type="EMBL" id="QPE04069.1"/>
    </source>
</evidence>
<proteinExistence type="predicted"/>
<sequence length="127" mass="14585">MVGGCYQTAYPDWLFVAWEPGIERLVWPMFVHEAMHWYQYQNYFPYLLAAERAGVSDEDYERALETDASCRAVYQHGIDRSAFANSSSPCDLEDWYEGWFVDQLAALGVRTSAPTPEEFEVSGVVRP</sequence>
<organism evidence="1 2">
    <name type="scientific">Microbacterium schleiferi</name>
    <dbReference type="NCBI Taxonomy" id="69362"/>
    <lineage>
        <taxon>Bacteria</taxon>
        <taxon>Bacillati</taxon>
        <taxon>Actinomycetota</taxon>
        <taxon>Actinomycetes</taxon>
        <taxon>Micrococcales</taxon>
        <taxon>Microbacteriaceae</taxon>
        <taxon>Microbacterium</taxon>
    </lineage>
</organism>
<dbReference type="KEGG" id="msf:IT882_12740"/>
<name>A0A7S8MVK8_9MICO</name>
<protein>
    <submittedName>
        <fullName evidence="1">Uncharacterized protein</fullName>
    </submittedName>
</protein>
<reference evidence="1 2" key="1">
    <citation type="submission" date="2020-11" db="EMBL/GenBank/DDBJ databases">
        <title>Amino acid is mineralized and recycled by bacteria in oceanic microbiome.</title>
        <authorList>
            <person name="Zheng L.Y."/>
        </authorList>
    </citation>
    <scope>NUCLEOTIDE SEQUENCE [LARGE SCALE GENOMIC DNA]</scope>
    <source>
        <strain evidence="1 2">A32-1</strain>
    </source>
</reference>